<comment type="similarity">
    <text evidence="1">Belongs to the DeSI family.</text>
</comment>
<proteinExistence type="inferred from homology"/>
<reference evidence="5 6" key="1">
    <citation type="journal article" date="2023" name="Elife">
        <title>Identification of key yeast species and microbe-microbe interactions impacting larval growth of Drosophila in the wild.</title>
        <authorList>
            <person name="Mure A."/>
            <person name="Sugiura Y."/>
            <person name="Maeda R."/>
            <person name="Honda K."/>
            <person name="Sakurai N."/>
            <person name="Takahashi Y."/>
            <person name="Watada M."/>
            <person name="Katoh T."/>
            <person name="Gotoh A."/>
            <person name="Gotoh Y."/>
            <person name="Taniguchi I."/>
            <person name="Nakamura K."/>
            <person name="Hayashi T."/>
            <person name="Katayama T."/>
            <person name="Uemura T."/>
            <person name="Hattori Y."/>
        </authorList>
    </citation>
    <scope>NUCLEOTIDE SEQUENCE [LARGE SCALE GENOMIC DNA]</scope>
    <source>
        <strain evidence="5 6">SB-73</strain>
    </source>
</reference>
<dbReference type="GO" id="GO:0006508">
    <property type="term" value="P:proteolysis"/>
    <property type="evidence" value="ECO:0007669"/>
    <property type="project" value="UniProtKB-KW"/>
</dbReference>
<keyword evidence="3" id="KW-0378">Hydrolase</keyword>
<dbReference type="Proteomes" id="UP001362899">
    <property type="component" value="Unassembled WGS sequence"/>
</dbReference>
<protein>
    <recommendedName>
        <fullName evidence="4">PPPDE domain-containing protein</fullName>
    </recommendedName>
</protein>
<dbReference type="GO" id="GO:0008233">
    <property type="term" value="F:peptidase activity"/>
    <property type="evidence" value="ECO:0007669"/>
    <property type="project" value="UniProtKB-KW"/>
</dbReference>
<evidence type="ECO:0000313" key="6">
    <source>
        <dbReference type="Proteomes" id="UP001362899"/>
    </source>
</evidence>
<dbReference type="InterPro" id="IPR042266">
    <property type="entry name" value="PPPDE_sf"/>
</dbReference>
<dbReference type="SMART" id="SM01179">
    <property type="entry name" value="DUF862"/>
    <property type="match status" value="1"/>
</dbReference>
<dbReference type="PROSITE" id="PS51858">
    <property type="entry name" value="PPPDE"/>
    <property type="match status" value="1"/>
</dbReference>
<gene>
    <name evidence="5" type="ORF">DASB73_041360</name>
</gene>
<evidence type="ECO:0000256" key="1">
    <source>
        <dbReference type="ARBA" id="ARBA00008140"/>
    </source>
</evidence>
<evidence type="ECO:0000256" key="2">
    <source>
        <dbReference type="ARBA" id="ARBA00022670"/>
    </source>
</evidence>
<dbReference type="GO" id="GO:0070646">
    <property type="term" value="P:protein modification by small protein removal"/>
    <property type="evidence" value="ECO:0007669"/>
    <property type="project" value="TreeGrafter"/>
</dbReference>
<keyword evidence="2" id="KW-0645">Protease</keyword>
<evidence type="ECO:0000313" key="5">
    <source>
        <dbReference type="EMBL" id="GMM53173.1"/>
    </source>
</evidence>
<keyword evidence="6" id="KW-1185">Reference proteome</keyword>
<evidence type="ECO:0000259" key="4">
    <source>
        <dbReference type="PROSITE" id="PS51858"/>
    </source>
</evidence>
<dbReference type="InterPro" id="IPR008580">
    <property type="entry name" value="PPPDE_dom"/>
</dbReference>
<dbReference type="PANTHER" id="PTHR12378">
    <property type="entry name" value="DESUMOYLATING ISOPEPTIDASE"/>
    <property type="match status" value="1"/>
</dbReference>
<organism evidence="5 6">
    <name type="scientific">Starmerella bacillaris</name>
    <name type="common">Yeast</name>
    <name type="synonym">Candida zemplinina</name>
    <dbReference type="NCBI Taxonomy" id="1247836"/>
    <lineage>
        <taxon>Eukaryota</taxon>
        <taxon>Fungi</taxon>
        <taxon>Dikarya</taxon>
        <taxon>Ascomycota</taxon>
        <taxon>Saccharomycotina</taxon>
        <taxon>Dipodascomycetes</taxon>
        <taxon>Dipodascales</taxon>
        <taxon>Trichomonascaceae</taxon>
        <taxon>Starmerella</taxon>
    </lineage>
</organism>
<dbReference type="Pfam" id="PF05903">
    <property type="entry name" value="Peptidase_C97"/>
    <property type="match status" value="1"/>
</dbReference>
<accession>A0AAV5RR53</accession>
<feature type="domain" description="PPPDE" evidence="4">
    <location>
        <begin position="2"/>
        <end position="141"/>
    </location>
</feature>
<comment type="caution">
    <text evidence="5">The sequence shown here is derived from an EMBL/GenBank/DDBJ whole genome shotgun (WGS) entry which is preliminary data.</text>
</comment>
<name>A0AAV5RR53_STABA</name>
<sequence>MSDVQLYVYDLSKGLARSFGPMLGLSIEGVWHSAIVVHGKEIYFGQGIHVCDAGKTHLGAAEKVEQLGKTELPWEIIAEYLEDINERWSAEKYHLLEHNCNHFSAYLSEFLTGAGIPLYVSSVASQVAATPFGQMLSQQLAFNNGGATWVP</sequence>
<evidence type="ECO:0000256" key="3">
    <source>
        <dbReference type="ARBA" id="ARBA00022801"/>
    </source>
</evidence>
<dbReference type="AlphaFoldDB" id="A0AAV5RR53"/>
<dbReference type="PANTHER" id="PTHR12378:SF7">
    <property type="entry name" value="DESUMOYLATING ISOPEPTIDASE 1"/>
    <property type="match status" value="1"/>
</dbReference>
<dbReference type="Gene3D" id="3.90.1720.30">
    <property type="entry name" value="PPPDE domains"/>
    <property type="match status" value="1"/>
</dbReference>
<dbReference type="EMBL" id="BTGC01000008">
    <property type="protein sequence ID" value="GMM53173.1"/>
    <property type="molecule type" value="Genomic_DNA"/>
</dbReference>